<dbReference type="Proteomes" id="UP000486351">
    <property type="component" value="Unassembled WGS sequence"/>
</dbReference>
<sequence length="109" mass="12189">MACSPWSRLPLPASPLSCLPPLLAPKSRAPTVRHQARWILASICRGRCHYTGVWGGVPWRSLRSRHYAARHDQSSRPGHRACSVIVAFLIKRPLYDHHVTCPVALHAGR</sequence>
<reference evidence="1 2" key="1">
    <citation type="submission" date="2018-09" db="EMBL/GenBank/DDBJ databases">
        <title>Genomic investigation of the strawberry pathogen Phytophthora fragariae indicates pathogenicity is determined by transcriptional variation in three key races.</title>
        <authorList>
            <person name="Adams T.M."/>
            <person name="Armitage A.D."/>
            <person name="Sobczyk M.K."/>
            <person name="Bates H.J."/>
            <person name="Dunwell J.M."/>
            <person name="Nellist C.F."/>
            <person name="Harrison R.J."/>
        </authorList>
    </citation>
    <scope>NUCLEOTIDE SEQUENCE [LARGE SCALE GENOMIC DNA]</scope>
    <source>
        <strain evidence="1 2">NOV-77</strain>
    </source>
</reference>
<gene>
    <name evidence="1" type="ORF">PF008_g21982</name>
</gene>
<protein>
    <submittedName>
        <fullName evidence="1">Uncharacterized protein</fullName>
    </submittedName>
</protein>
<evidence type="ECO:0000313" key="2">
    <source>
        <dbReference type="Proteomes" id="UP000486351"/>
    </source>
</evidence>
<accession>A0A6G0QV82</accession>
<proteinExistence type="predicted"/>
<dbReference type="EMBL" id="QXFY01002030">
    <property type="protein sequence ID" value="KAE9304364.1"/>
    <property type="molecule type" value="Genomic_DNA"/>
</dbReference>
<comment type="caution">
    <text evidence="1">The sequence shown here is derived from an EMBL/GenBank/DDBJ whole genome shotgun (WGS) entry which is preliminary data.</text>
</comment>
<evidence type="ECO:0000313" key="1">
    <source>
        <dbReference type="EMBL" id="KAE9304364.1"/>
    </source>
</evidence>
<dbReference type="AlphaFoldDB" id="A0A6G0QV82"/>
<name>A0A6G0QV82_9STRA</name>
<organism evidence="1 2">
    <name type="scientific">Phytophthora fragariae</name>
    <dbReference type="NCBI Taxonomy" id="53985"/>
    <lineage>
        <taxon>Eukaryota</taxon>
        <taxon>Sar</taxon>
        <taxon>Stramenopiles</taxon>
        <taxon>Oomycota</taxon>
        <taxon>Peronosporomycetes</taxon>
        <taxon>Peronosporales</taxon>
        <taxon>Peronosporaceae</taxon>
        <taxon>Phytophthora</taxon>
    </lineage>
</organism>